<feature type="transmembrane region" description="Helical" evidence="8">
    <location>
        <begin position="21"/>
        <end position="41"/>
    </location>
</feature>
<dbReference type="InterPro" id="IPR011606">
    <property type="entry name" value="Brnchd-chn_aa_trnsp_permease"/>
</dbReference>
<dbReference type="RefSeq" id="WP_188912417.1">
    <property type="nucleotide sequence ID" value="NZ_BMMF01000005.1"/>
</dbReference>
<feature type="transmembrane region" description="Helical" evidence="8">
    <location>
        <begin position="135"/>
        <end position="162"/>
    </location>
</feature>
<keyword evidence="6 8" id="KW-1133">Transmembrane helix</keyword>
<feature type="transmembrane region" description="Helical" evidence="8">
    <location>
        <begin position="193"/>
        <end position="209"/>
    </location>
</feature>
<keyword evidence="3" id="KW-0813">Transport</keyword>
<dbReference type="Pfam" id="PF03591">
    <property type="entry name" value="AzlC"/>
    <property type="match status" value="1"/>
</dbReference>
<dbReference type="AlphaFoldDB" id="A0A917Q811"/>
<evidence type="ECO:0000256" key="7">
    <source>
        <dbReference type="ARBA" id="ARBA00023136"/>
    </source>
</evidence>
<dbReference type="EMBL" id="BMMF01000005">
    <property type="protein sequence ID" value="GGK33804.1"/>
    <property type="molecule type" value="Genomic_DNA"/>
</dbReference>
<name>A0A917Q811_9HYPH</name>
<protein>
    <submittedName>
        <fullName evidence="9">Branched-chain amino acid ABC transporter permease</fullName>
    </submittedName>
</protein>
<evidence type="ECO:0000256" key="6">
    <source>
        <dbReference type="ARBA" id="ARBA00022989"/>
    </source>
</evidence>
<dbReference type="PANTHER" id="PTHR34979">
    <property type="entry name" value="INNER MEMBRANE PROTEIN YGAZ"/>
    <property type="match status" value="1"/>
</dbReference>
<keyword evidence="7 8" id="KW-0472">Membrane</keyword>
<keyword evidence="10" id="KW-1185">Reference proteome</keyword>
<sequence>MHASQSTTTRREEIRAALSDIAAPSLALVPIGVLFGAVATAEGLSAAETMLMSGFVFAGGAQFAAIEIWADPVPVAAIVFSTLLINLRHVLMSASLAPRTGAFATWQRIVGFHFLADETWALAERRAAAARLTPTYYFTMIALFFPTWLVTISTGAVLGARIGDPQTYGADFAFPALFIALIAALWKGPATGVVVAASAVAAACAAWLFGPPWHVPAGAVAGIAAAALAWRPDPLKERET</sequence>
<gene>
    <name evidence="9" type="ORF">GCM10011322_20590</name>
</gene>
<dbReference type="GO" id="GO:1903785">
    <property type="term" value="P:L-valine transmembrane transport"/>
    <property type="evidence" value="ECO:0007669"/>
    <property type="project" value="TreeGrafter"/>
</dbReference>
<feature type="transmembrane region" description="Helical" evidence="8">
    <location>
        <begin position="168"/>
        <end position="186"/>
    </location>
</feature>
<evidence type="ECO:0000256" key="4">
    <source>
        <dbReference type="ARBA" id="ARBA00022475"/>
    </source>
</evidence>
<dbReference type="GO" id="GO:0005886">
    <property type="term" value="C:plasma membrane"/>
    <property type="evidence" value="ECO:0007669"/>
    <property type="project" value="UniProtKB-SubCell"/>
</dbReference>
<keyword evidence="5 8" id="KW-0812">Transmembrane</keyword>
<keyword evidence="4" id="KW-1003">Cell membrane</keyword>
<evidence type="ECO:0000256" key="8">
    <source>
        <dbReference type="SAM" id="Phobius"/>
    </source>
</evidence>
<evidence type="ECO:0000256" key="5">
    <source>
        <dbReference type="ARBA" id="ARBA00022692"/>
    </source>
</evidence>
<proteinExistence type="inferred from homology"/>
<dbReference type="Proteomes" id="UP000600449">
    <property type="component" value="Unassembled WGS sequence"/>
</dbReference>
<dbReference type="PANTHER" id="PTHR34979:SF1">
    <property type="entry name" value="INNER MEMBRANE PROTEIN YGAZ"/>
    <property type="match status" value="1"/>
</dbReference>
<evidence type="ECO:0000256" key="1">
    <source>
        <dbReference type="ARBA" id="ARBA00004651"/>
    </source>
</evidence>
<evidence type="ECO:0000256" key="2">
    <source>
        <dbReference type="ARBA" id="ARBA00010735"/>
    </source>
</evidence>
<evidence type="ECO:0000313" key="9">
    <source>
        <dbReference type="EMBL" id="GGK33804.1"/>
    </source>
</evidence>
<accession>A0A917Q811</accession>
<comment type="similarity">
    <text evidence="2">Belongs to the AzlC family.</text>
</comment>
<organism evidence="9 10">
    <name type="scientific">Salinarimonas ramus</name>
    <dbReference type="NCBI Taxonomy" id="690164"/>
    <lineage>
        <taxon>Bacteria</taxon>
        <taxon>Pseudomonadati</taxon>
        <taxon>Pseudomonadota</taxon>
        <taxon>Alphaproteobacteria</taxon>
        <taxon>Hyphomicrobiales</taxon>
        <taxon>Salinarimonadaceae</taxon>
        <taxon>Salinarimonas</taxon>
    </lineage>
</organism>
<comment type="caution">
    <text evidence="9">The sequence shown here is derived from an EMBL/GenBank/DDBJ whole genome shotgun (WGS) entry which is preliminary data.</text>
</comment>
<evidence type="ECO:0000256" key="3">
    <source>
        <dbReference type="ARBA" id="ARBA00022448"/>
    </source>
</evidence>
<feature type="transmembrane region" description="Helical" evidence="8">
    <location>
        <begin position="215"/>
        <end position="231"/>
    </location>
</feature>
<feature type="transmembrane region" description="Helical" evidence="8">
    <location>
        <begin position="61"/>
        <end position="85"/>
    </location>
</feature>
<comment type="subcellular location">
    <subcellularLocation>
        <location evidence="1">Cell membrane</location>
        <topology evidence="1">Multi-pass membrane protein</topology>
    </subcellularLocation>
</comment>
<reference evidence="9 10" key="1">
    <citation type="journal article" date="2014" name="Int. J. Syst. Evol. Microbiol.">
        <title>Complete genome sequence of Corynebacterium casei LMG S-19264T (=DSM 44701T), isolated from a smear-ripened cheese.</title>
        <authorList>
            <consortium name="US DOE Joint Genome Institute (JGI-PGF)"/>
            <person name="Walter F."/>
            <person name="Albersmeier A."/>
            <person name="Kalinowski J."/>
            <person name="Ruckert C."/>
        </authorList>
    </citation>
    <scope>NUCLEOTIDE SEQUENCE [LARGE SCALE GENOMIC DNA]</scope>
    <source>
        <strain evidence="9 10">CGMCC 1.9161</strain>
    </source>
</reference>
<evidence type="ECO:0000313" key="10">
    <source>
        <dbReference type="Proteomes" id="UP000600449"/>
    </source>
</evidence>